<name>A0A1C7MK68_GRIFR</name>
<organism evidence="2 3">
    <name type="scientific">Grifola frondosa</name>
    <name type="common">Maitake</name>
    <name type="synonym">Polyporus frondosus</name>
    <dbReference type="NCBI Taxonomy" id="5627"/>
    <lineage>
        <taxon>Eukaryota</taxon>
        <taxon>Fungi</taxon>
        <taxon>Dikarya</taxon>
        <taxon>Basidiomycota</taxon>
        <taxon>Agaricomycotina</taxon>
        <taxon>Agaricomycetes</taxon>
        <taxon>Polyporales</taxon>
        <taxon>Grifolaceae</taxon>
        <taxon>Grifola</taxon>
    </lineage>
</organism>
<keyword evidence="3" id="KW-1185">Reference proteome</keyword>
<comment type="caution">
    <text evidence="2">The sequence shown here is derived from an EMBL/GenBank/DDBJ whole genome shotgun (WGS) entry which is preliminary data.</text>
</comment>
<evidence type="ECO:0000313" key="3">
    <source>
        <dbReference type="Proteomes" id="UP000092993"/>
    </source>
</evidence>
<dbReference type="Proteomes" id="UP000092993">
    <property type="component" value="Unassembled WGS sequence"/>
</dbReference>
<feature type="region of interest" description="Disordered" evidence="1">
    <location>
        <begin position="85"/>
        <end position="104"/>
    </location>
</feature>
<protein>
    <submittedName>
        <fullName evidence="2">Uncharacterized protein</fullName>
    </submittedName>
</protein>
<proteinExistence type="predicted"/>
<dbReference type="AlphaFoldDB" id="A0A1C7MK68"/>
<evidence type="ECO:0000313" key="2">
    <source>
        <dbReference type="EMBL" id="OBZ75424.1"/>
    </source>
</evidence>
<dbReference type="EMBL" id="LUGG01000004">
    <property type="protein sequence ID" value="OBZ75424.1"/>
    <property type="molecule type" value="Genomic_DNA"/>
</dbReference>
<gene>
    <name evidence="2" type="ORF">A0H81_04298</name>
</gene>
<accession>A0A1C7MK68</accession>
<sequence>MTRQIETANCQDTISSTSDHRFFKNQYDSSFSTSLIYSYWTEDKVLIDLNDRAINTTLNDGHYAPEPFAENSIDVSNAVGTYIVTTAPNPSPQKNERGKFGPRPDIIVVNGKNLPTQMTHIA</sequence>
<reference evidence="2 3" key="1">
    <citation type="submission" date="2016-03" db="EMBL/GenBank/DDBJ databases">
        <title>Whole genome sequencing of Grifola frondosa 9006-11.</title>
        <authorList>
            <person name="Min B."/>
            <person name="Park H."/>
            <person name="Kim J.-G."/>
            <person name="Cho H."/>
            <person name="Oh Y.-L."/>
            <person name="Kong W.-S."/>
            <person name="Choi I.-G."/>
        </authorList>
    </citation>
    <scope>NUCLEOTIDE SEQUENCE [LARGE SCALE GENOMIC DNA]</scope>
    <source>
        <strain evidence="2 3">9006-11</strain>
    </source>
</reference>
<evidence type="ECO:0000256" key="1">
    <source>
        <dbReference type="SAM" id="MobiDB-lite"/>
    </source>
</evidence>